<dbReference type="Proteomes" id="UP000001861">
    <property type="component" value="Unassembled WGS sequence"/>
</dbReference>
<reference evidence="1 2" key="1">
    <citation type="journal article" date="2010" name="Proc. Natl. Acad. Sci. U.S.A.">
        <title>Insights into evolution of multicellular fungi from the assembled chromosomes of the mushroom Coprinopsis cinerea (Coprinus cinereus).</title>
        <authorList>
            <person name="Stajich J.E."/>
            <person name="Wilke S.K."/>
            <person name="Ahren D."/>
            <person name="Au C.H."/>
            <person name="Birren B.W."/>
            <person name="Borodovsky M."/>
            <person name="Burns C."/>
            <person name="Canback B."/>
            <person name="Casselton L.A."/>
            <person name="Cheng C.K."/>
            <person name="Deng J."/>
            <person name="Dietrich F.S."/>
            <person name="Fargo D.C."/>
            <person name="Farman M.L."/>
            <person name="Gathman A.C."/>
            <person name="Goldberg J."/>
            <person name="Guigo R."/>
            <person name="Hoegger P.J."/>
            <person name="Hooker J.B."/>
            <person name="Huggins A."/>
            <person name="James T.Y."/>
            <person name="Kamada T."/>
            <person name="Kilaru S."/>
            <person name="Kodira C."/>
            <person name="Kues U."/>
            <person name="Kupfer D."/>
            <person name="Kwan H.S."/>
            <person name="Lomsadze A."/>
            <person name="Li W."/>
            <person name="Lilly W.W."/>
            <person name="Ma L.J."/>
            <person name="Mackey A.J."/>
            <person name="Manning G."/>
            <person name="Martin F."/>
            <person name="Muraguchi H."/>
            <person name="Natvig D.O."/>
            <person name="Palmerini H."/>
            <person name="Ramesh M.A."/>
            <person name="Rehmeyer C.J."/>
            <person name="Roe B.A."/>
            <person name="Shenoy N."/>
            <person name="Stanke M."/>
            <person name="Ter-Hovhannisyan V."/>
            <person name="Tunlid A."/>
            <person name="Velagapudi R."/>
            <person name="Vision T.J."/>
            <person name="Zeng Q."/>
            <person name="Zolan M.E."/>
            <person name="Pukkila P.J."/>
        </authorList>
    </citation>
    <scope>NUCLEOTIDE SEQUENCE [LARGE SCALE GENOMIC DNA]</scope>
    <source>
        <strain evidence="2">Okayama-7 / 130 / ATCC MYA-4618 / FGSC 9003</strain>
    </source>
</reference>
<sequence>MQDRAGAWWEGEKREGDAVLADEGFKRTANGMQLAYDEKDGVLRESTKAALNSLMPGMVPSEHWRREGTWPREKTVTNSDGEVIAGTVDTLLDLYRDLNSHKFIGGAERD</sequence>
<dbReference type="AlphaFoldDB" id="D6RQH6"/>
<keyword evidence="2" id="KW-1185">Reference proteome</keyword>
<protein>
    <submittedName>
        <fullName evidence="1">Uncharacterized protein</fullName>
    </submittedName>
</protein>
<comment type="caution">
    <text evidence="1">The sequence shown here is derived from an EMBL/GenBank/DDBJ whole genome shotgun (WGS) entry which is preliminary data.</text>
</comment>
<dbReference type="RefSeq" id="XP_002910286.1">
    <property type="nucleotide sequence ID" value="XM_002910240.1"/>
</dbReference>
<name>D6RQH6_COPC7</name>
<organism evidence="1 2">
    <name type="scientific">Coprinopsis cinerea (strain Okayama-7 / 130 / ATCC MYA-4618 / FGSC 9003)</name>
    <name type="common">Inky cap fungus</name>
    <name type="synonym">Hormographiella aspergillata</name>
    <dbReference type="NCBI Taxonomy" id="240176"/>
    <lineage>
        <taxon>Eukaryota</taxon>
        <taxon>Fungi</taxon>
        <taxon>Dikarya</taxon>
        <taxon>Basidiomycota</taxon>
        <taxon>Agaricomycotina</taxon>
        <taxon>Agaricomycetes</taxon>
        <taxon>Agaricomycetidae</taxon>
        <taxon>Agaricales</taxon>
        <taxon>Agaricineae</taxon>
        <taxon>Psathyrellaceae</taxon>
        <taxon>Coprinopsis</taxon>
    </lineage>
</organism>
<dbReference type="InParanoid" id="D6RQH6"/>
<dbReference type="VEuPathDB" id="FungiDB:CC1G_15715"/>
<accession>D6RQH6</accession>
<dbReference type="KEGG" id="cci:CC1G_15715"/>
<proteinExistence type="predicted"/>
<dbReference type="HOGENOM" id="CLU_2170935_0_0_1"/>
<evidence type="ECO:0000313" key="2">
    <source>
        <dbReference type="Proteomes" id="UP000001861"/>
    </source>
</evidence>
<evidence type="ECO:0000313" key="1">
    <source>
        <dbReference type="EMBL" id="EFI26792.1"/>
    </source>
</evidence>
<dbReference type="EMBL" id="AACS02000011">
    <property type="protein sequence ID" value="EFI26792.1"/>
    <property type="molecule type" value="Genomic_DNA"/>
</dbReference>
<dbReference type="OrthoDB" id="4218123at2759"/>
<gene>
    <name evidence="1" type="ORF">CC1G_15715</name>
</gene>
<dbReference type="GeneID" id="9379048"/>